<keyword evidence="2 7" id="KW-0812">Transmembrane</keyword>
<feature type="transmembrane region" description="Helical" evidence="7">
    <location>
        <begin position="123"/>
        <end position="143"/>
    </location>
</feature>
<evidence type="ECO:0000256" key="3">
    <source>
        <dbReference type="ARBA" id="ARBA00022989"/>
    </source>
</evidence>
<evidence type="ECO:0000313" key="10">
    <source>
        <dbReference type="Proteomes" id="UP000824998"/>
    </source>
</evidence>
<evidence type="ECO:0000313" key="9">
    <source>
        <dbReference type="EMBL" id="KAG9229701.1"/>
    </source>
</evidence>
<evidence type="ECO:0000256" key="2">
    <source>
        <dbReference type="ARBA" id="ARBA00022692"/>
    </source>
</evidence>
<sequence>MYSGVTRGAQVTGIAVMALSLTWISFSLRFYVRTRLLRFIGREDWLMIASMILLTLLCSLCLRAIAFGLGAHMYNIPPPSKETGFKYIFICELLYVTCTAVTKLSIGVYFLRLSSKRYQIWTIYTTLCVVMVISTMYFFFLLFQCDPIYHLWTQWDGGVGKCLHNPILANVTYAHAAMSAVTDWAFGILPIFFVWKMQMNPRTKLSVILILSLGFFASSATIVRIVYIRSLTLTEDWSWEGINLVKWSMVEPAIAITASNIATLRPLFKNKFIFAKKRFDTSIDDDDGPSSDDSFTSSKIRNNNTVAAADYPVEFAEMLGLSRAAVTTEISAGGSQSERDQFKRRFSLSRRSTREKSESQMELHNVPLPQRAGEINWSSGIKTTTTVTIEK</sequence>
<evidence type="ECO:0000256" key="4">
    <source>
        <dbReference type="ARBA" id="ARBA00023136"/>
    </source>
</evidence>
<dbReference type="Proteomes" id="UP000824998">
    <property type="component" value="Unassembled WGS sequence"/>
</dbReference>
<dbReference type="AlphaFoldDB" id="A0A9P7Y9U9"/>
<dbReference type="GO" id="GO:0016020">
    <property type="term" value="C:membrane"/>
    <property type="evidence" value="ECO:0007669"/>
    <property type="project" value="UniProtKB-SubCell"/>
</dbReference>
<dbReference type="OrthoDB" id="3923077at2759"/>
<feature type="compositionally biased region" description="Basic and acidic residues" evidence="6">
    <location>
        <begin position="352"/>
        <end position="361"/>
    </location>
</feature>
<dbReference type="PANTHER" id="PTHR33048">
    <property type="entry name" value="PTH11-LIKE INTEGRAL MEMBRANE PROTEIN (AFU_ORTHOLOGUE AFUA_5G11245)"/>
    <property type="match status" value="1"/>
</dbReference>
<dbReference type="Pfam" id="PF20684">
    <property type="entry name" value="Fung_rhodopsin"/>
    <property type="match status" value="1"/>
</dbReference>
<reference evidence="9" key="1">
    <citation type="journal article" date="2021" name="IMA Fungus">
        <title>Genomic characterization of three marine fungi, including Emericellopsis atlantica sp. nov. with signatures of a generalist lifestyle and marine biomass degradation.</title>
        <authorList>
            <person name="Hagestad O.C."/>
            <person name="Hou L."/>
            <person name="Andersen J.H."/>
            <person name="Hansen E.H."/>
            <person name="Altermark B."/>
            <person name="Li C."/>
            <person name="Kuhnert E."/>
            <person name="Cox R.J."/>
            <person name="Crous P.W."/>
            <person name="Spatafora J.W."/>
            <person name="Lail K."/>
            <person name="Amirebrahimi M."/>
            <person name="Lipzen A."/>
            <person name="Pangilinan J."/>
            <person name="Andreopoulos W."/>
            <person name="Hayes R.D."/>
            <person name="Ng V."/>
            <person name="Grigoriev I.V."/>
            <person name="Jackson S.A."/>
            <person name="Sutton T.D.S."/>
            <person name="Dobson A.D.W."/>
            <person name="Rama T."/>
        </authorList>
    </citation>
    <scope>NUCLEOTIDE SEQUENCE</scope>
    <source>
        <strain evidence="9">TRa018bII</strain>
    </source>
</reference>
<protein>
    <recommendedName>
        <fullName evidence="8">Rhodopsin domain-containing protein</fullName>
    </recommendedName>
</protein>
<evidence type="ECO:0000256" key="6">
    <source>
        <dbReference type="SAM" id="MobiDB-lite"/>
    </source>
</evidence>
<feature type="domain" description="Rhodopsin" evidence="8">
    <location>
        <begin position="28"/>
        <end position="269"/>
    </location>
</feature>
<evidence type="ECO:0000256" key="5">
    <source>
        <dbReference type="ARBA" id="ARBA00038359"/>
    </source>
</evidence>
<feature type="region of interest" description="Disordered" evidence="6">
    <location>
        <begin position="330"/>
        <end position="362"/>
    </location>
</feature>
<comment type="caution">
    <text evidence="9">The sequence shown here is derived from an EMBL/GenBank/DDBJ whole genome shotgun (WGS) entry which is preliminary data.</text>
</comment>
<accession>A0A9P7Y9U9</accession>
<proteinExistence type="inferred from homology"/>
<keyword evidence="4 7" id="KW-0472">Membrane</keyword>
<dbReference type="PANTHER" id="PTHR33048:SF96">
    <property type="entry name" value="INTEGRAL MEMBRANE PROTEIN"/>
    <property type="match status" value="1"/>
</dbReference>
<organism evidence="9 10">
    <name type="scientific">Amylocarpus encephaloides</name>
    <dbReference type="NCBI Taxonomy" id="45428"/>
    <lineage>
        <taxon>Eukaryota</taxon>
        <taxon>Fungi</taxon>
        <taxon>Dikarya</taxon>
        <taxon>Ascomycota</taxon>
        <taxon>Pezizomycotina</taxon>
        <taxon>Leotiomycetes</taxon>
        <taxon>Helotiales</taxon>
        <taxon>Helotiales incertae sedis</taxon>
        <taxon>Amylocarpus</taxon>
    </lineage>
</organism>
<keyword evidence="10" id="KW-1185">Reference proteome</keyword>
<evidence type="ECO:0000256" key="7">
    <source>
        <dbReference type="SAM" id="Phobius"/>
    </source>
</evidence>
<feature type="transmembrane region" description="Helical" evidence="7">
    <location>
        <begin position="87"/>
        <end position="111"/>
    </location>
</feature>
<feature type="transmembrane region" description="Helical" evidence="7">
    <location>
        <begin position="44"/>
        <end position="67"/>
    </location>
</feature>
<comment type="subcellular location">
    <subcellularLocation>
        <location evidence="1">Membrane</location>
        <topology evidence="1">Multi-pass membrane protein</topology>
    </subcellularLocation>
</comment>
<feature type="transmembrane region" description="Helical" evidence="7">
    <location>
        <begin position="12"/>
        <end position="32"/>
    </location>
</feature>
<evidence type="ECO:0000259" key="8">
    <source>
        <dbReference type="Pfam" id="PF20684"/>
    </source>
</evidence>
<comment type="similarity">
    <text evidence="5">Belongs to the SAT4 family.</text>
</comment>
<name>A0A9P7Y9U9_9HELO</name>
<evidence type="ECO:0000256" key="1">
    <source>
        <dbReference type="ARBA" id="ARBA00004141"/>
    </source>
</evidence>
<keyword evidence="3 7" id="KW-1133">Transmembrane helix</keyword>
<dbReference type="InterPro" id="IPR049326">
    <property type="entry name" value="Rhodopsin_dom_fungi"/>
</dbReference>
<gene>
    <name evidence="9" type="ORF">BJ875DRAFT_182119</name>
</gene>
<dbReference type="InterPro" id="IPR052337">
    <property type="entry name" value="SAT4-like"/>
</dbReference>
<dbReference type="EMBL" id="MU251739">
    <property type="protein sequence ID" value="KAG9229701.1"/>
    <property type="molecule type" value="Genomic_DNA"/>
</dbReference>
<feature type="transmembrane region" description="Helical" evidence="7">
    <location>
        <begin position="207"/>
        <end position="227"/>
    </location>
</feature>
<feature type="transmembrane region" description="Helical" evidence="7">
    <location>
        <begin position="173"/>
        <end position="195"/>
    </location>
</feature>